<reference evidence="2 3" key="1">
    <citation type="submission" date="2013-09" db="EMBL/GenBank/DDBJ databases">
        <title>Genome Sequences of seven clinical isolates and type strains of anginosus group streptococci.</title>
        <authorList>
            <person name="Maruyama F."/>
            <person name="Sakurai A."/>
            <person name="Ogura Y."/>
            <person name="Homma H."/>
            <person name="Takahashi N."/>
            <person name="Ohtsubo Y."/>
            <person name="Hoshino T."/>
            <person name="Okahashi N."/>
            <person name="Nakagawa I."/>
            <person name="Kimura S."/>
            <person name="Fujiwara T."/>
            <person name="Hayashi T."/>
            <person name="Shintani S."/>
        </authorList>
    </citation>
    <scope>NUCLEOTIDE SEQUENCE [LARGE SCALE GENOMIC DNA]</scope>
    <source>
        <strain evidence="3">CCUG46377</strain>
    </source>
</reference>
<dbReference type="AlphaFoldDB" id="U2YBH1"/>
<protein>
    <submittedName>
        <fullName evidence="2">Uncharacterized protein</fullName>
    </submittedName>
</protein>
<feature type="transmembrane region" description="Helical" evidence="1">
    <location>
        <begin position="46"/>
        <end position="65"/>
    </location>
</feature>
<dbReference type="RefSeq" id="WP_020997647.1">
    <property type="nucleotide sequence ID" value="NZ_BASX01000004.1"/>
</dbReference>
<keyword evidence="1" id="KW-1133">Transmembrane helix</keyword>
<gene>
    <name evidence="2" type="ORF">ANG5_0730</name>
</gene>
<accession>U2YBH1</accession>
<dbReference type="Proteomes" id="UP000016985">
    <property type="component" value="Unassembled WGS sequence"/>
</dbReference>
<evidence type="ECO:0000256" key="1">
    <source>
        <dbReference type="SAM" id="Phobius"/>
    </source>
</evidence>
<name>U2YBH1_STRCV</name>
<sequence>MNNIITILCIIGGLVLLLSLLPKNSNFLDVRSIFAQHFNVFRGNWLQFFGIFIVPILFSIGIVQIRCVDKEILNNLNIVLSILIAMFFSVLSILSAIDGQIRRDEYQQLLTETFTTTIFEIILCLLLLLISFIVLFIGVFEKTVILKIISGIIYYLTIVTILNILVIIKRIKVLFDNK</sequence>
<feature type="transmembrane region" description="Helical" evidence="1">
    <location>
        <begin position="117"/>
        <end position="140"/>
    </location>
</feature>
<dbReference type="EMBL" id="BASX01000004">
    <property type="protein sequence ID" value="GAD44202.1"/>
    <property type="molecule type" value="Genomic_DNA"/>
</dbReference>
<keyword evidence="3" id="KW-1185">Reference proteome</keyword>
<evidence type="ECO:0000313" key="2">
    <source>
        <dbReference type="EMBL" id="GAD44202.1"/>
    </source>
</evidence>
<comment type="caution">
    <text evidence="2">The sequence shown here is derived from an EMBL/GenBank/DDBJ whole genome shotgun (WGS) entry which is preliminary data.</text>
</comment>
<organism evidence="2 3">
    <name type="scientific">Streptococcus constellatus subsp. pharyngis SK1060 = CCUG 46377</name>
    <dbReference type="NCBI Taxonomy" id="1035184"/>
    <lineage>
        <taxon>Bacteria</taxon>
        <taxon>Bacillati</taxon>
        <taxon>Bacillota</taxon>
        <taxon>Bacilli</taxon>
        <taxon>Lactobacillales</taxon>
        <taxon>Streptococcaceae</taxon>
        <taxon>Streptococcus</taxon>
        <taxon>Streptococcus anginosus group</taxon>
    </lineage>
</organism>
<feature type="transmembrane region" description="Helical" evidence="1">
    <location>
        <begin position="77"/>
        <end position="97"/>
    </location>
</feature>
<feature type="transmembrane region" description="Helical" evidence="1">
    <location>
        <begin position="152"/>
        <end position="171"/>
    </location>
</feature>
<evidence type="ECO:0000313" key="3">
    <source>
        <dbReference type="Proteomes" id="UP000016985"/>
    </source>
</evidence>
<keyword evidence="1" id="KW-0472">Membrane</keyword>
<keyword evidence="1" id="KW-0812">Transmembrane</keyword>
<proteinExistence type="predicted"/>